<proteinExistence type="predicted"/>
<evidence type="ECO:0000313" key="9">
    <source>
        <dbReference type="EMBL" id="MFJ1267792.1"/>
    </source>
</evidence>
<feature type="domain" description="DNA polymerase III delta subunit C-terminal" evidence="8">
    <location>
        <begin position="190"/>
        <end position="297"/>
    </location>
</feature>
<evidence type="ECO:0000256" key="5">
    <source>
        <dbReference type="ARBA" id="ARBA00022705"/>
    </source>
</evidence>
<evidence type="ECO:0000256" key="1">
    <source>
        <dbReference type="ARBA" id="ARBA00012417"/>
    </source>
</evidence>
<gene>
    <name evidence="9" type="ORF">ACD661_04355</name>
</gene>
<dbReference type="Pfam" id="PF09115">
    <property type="entry name" value="DNApol3-delta_C"/>
    <property type="match status" value="1"/>
</dbReference>
<evidence type="ECO:0000313" key="10">
    <source>
        <dbReference type="Proteomes" id="UP001615550"/>
    </source>
</evidence>
<keyword evidence="6" id="KW-0239">DNA-directed DNA polymerase</keyword>
<dbReference type="InterPro" id="IPR027417">
    <property type="entry name" value="P-loop_NTPase"/>
</dbReference>
<dbReference type="Gene3D" id="3.40.50.300">
    <property type="entry name" value="P-loop containing nucleotide triphosphate hydrolases"/>
    <property type="match status" value="1"/>
</dbReference>
<evidence type="ECO:0000256" key="3">
    <source>
        <dbReference type="ARBA" id="ARBA00022679"/>
    </source>
</evidence>
<reference evidence="9 10" key="1">
    <citation type="submission" date="2024-08" db="EMBL/GenBank/DDBJ databases">
        <title>Draft Genome Sequence of Legionella lytica strain DSB2004, Isolated From a Fire Sprinkler System.</title>
        <authorList>
            <person name="Everhart A.D."/>
            <person name="Kidane D.T."/>
            <person name="Farone A.L."/>
            <person name="Farone M.B."/>
        </authorList>
    </citation>
    <scope>NUCLEOTIDE SEQUENCE [LARGE SCALE GENOMIC DNA]</scope>
    <source>
        <strain evidence="9 10">DSB2004</strain>
    </source>
</reference>
<keyword evidence="10" id="KW-1185">Reference proteome</keyword>
<dbReference type="RefSeq" id="WP_400186596.1">
    <property type="nucleotide sequence ID" value="NZ_JBGORX010000001.1"/>
</dbReference>
<dbReference type="EC" id="2.7.7.7" evidence="1"/>
<keyword evidence="4" id="KW-0548">Nucleotidyltransferase</keyword>
<dbReference type="Proteomes" id="UP001615550">
    <property type="component" value="Unassembled WGS sequence"/>
</dbReference>
<evidence type="ECO:0000256" key="4">
    <source>
        <dbReference type="ARBA" id="ARBA00022695"/>
    </source>
</evidence>
<accession>A0ABW8D520</accession>
<keyword evidence="5" id="KW-0235">DNA replication</keyword>
<dbReference type="InterPro" id="IPR050238">
    <property type="entry name" value="DNA_Rep/Repair_Clamp_Loader"/>
</dbReference>
<comment type="catalytic activity">
    <reaction evidence="7">
        <text>DNA(n) + a 2'-deoxyribonucleoside 5'-triphosphate = DNA(n+1) + diphosphate</text>
        <dbReference type="Rhea" id="RHEA:22508"/>
        <dbReference type="Rhea" id="RHEA-COMP:17339"/>
        <dbReference type="Rhea" id="RHEA-COMP:17340"/>
        <dbReference type="ChEBI" id="CHEBI:33019"/>
        <dbReference type="ChEBI" id="CHEBI:61560"/>
        <dbReference type="ChEBI" id="CHEBI:173112"/>
        <dbReference type="EC" id="2.7.7.7"/>
    </reaction>
</comment>
<dbReference type="PANTHER" id="PTHR11669">
    <property type="entry name" value="REPLICATION FACTOR C / DNA POLYMERASE III GAMMA-TAU SUBUNIT"/>
    <property type="match status" value="1"/>
</dbReference>
<dbReference type="EMBL" id="JBGORX010000001">
    <property type="protein sequence ID" value="MFJ1267792.1"/>
    <property type="molecule type" value="Genomic_DNA"/>
</dbReference>
<dbReference type="PANTHER" id="PTHR11669:SF8">
    <property type="entry name" value="DNA POLYMERASE III SUBUNIT DELTA"/>
    <property type="match status" value="1"/>
</dbReference>
<evidence type="ECO:0000259" key="8">
    <source>
        <dbReference type="Pfam" id="PF09115"/>
    </source>
</evidence>
<sequence length="297" mass="33759">MMSYQSQWEHLRLACEQGRNPQSMLFVGAMDRALLEFTTQFTMLILCKVSSANACQKCIDCHMVAQRQHPDVEWIRPEKAGGPIKIDQIRELQNYSYLTPQRAAHRLIIIESADRMNTAAANALLKVLEEPAAHTLFLLMAQQLSTVLPTILSRCQVFHFTPPMDLSATNLLTLGERYSEESEQALILQQAESILDGLIAVIEKKSHPCVVVPKWAEFELNTILWFLYLVYAQVQNMWINKPTLTGPAIQQLQKLASLLNPLVIFSQIDKINLLRRKLSHNLNVNSTLVLEDLLLDL</sequence>
<name>A0ABW8D520_9GAMM</name>
<dbReference type="Pfam" id="PF13177">
    <property type="entry name" value="DNA_pol3_delta2"/>
    <property type="match status" value="1"/>
</dbReference>
<dbReference type="SUPFAM" id="SSF52540">
    <property type="entry name" value="P-loop containing nucleoside triphosphate hydrolases"/>
    <property type="match status" value="1"/>
</dbReference>
<evidence type="ECO:0000256" key="2">
    <source>
        <dbReference type="ARBA" id="ARBA00014363"/>
    </source>
</evidence>
<comment type="caution">
    <text evidence="9">The sequence shown here is derived from an EMBL/GenBank/DDBJ whole genome shotgun (WGS) entry which is preliminary data.</text>
</comment>
<organism evidence="9 10">
    <name type="scientific">Legionella lytica</name>
    <dbReference type="NCBI Taxonomy" id="96232"/>
    <lineage>
        <taxon>Bacteria</taxon>
        <taxon>Pseudomonadati</taxon>
        <taxon>Pseudomonadota</taxon>
        <taxon>Gammaproteobacteria</taxon>
        <taxon>Legionellales</taxon>
        <taxon>Legionellaceae</taxon>
        <taxon>Legionella</taxon>
    </lineage>
</organism>
<dbReference type="InterPro" id="IPR015199">
    <property type="entry name" value="DNA_pol_III_delta_C"/>
</dbReference>
<protein>
    <recommendedName>
        <fullName evidence="2">DNA polymerase III subunit delta'</fullName>
        <ecNumber evidence="1">2.7.7.7</ecNumber>
    </recommendedName>
</protein>
<evidence type="ECO:0000256" key="7">
    <source>
        <dbReference type="ARBA" id="ARBA00049244"/>
    </source>
</evidence>
<evidence type="ECO:0000256" key="6">
    <source>
        <dbReference type="ARBA" id="ARBA00022932"/>
    </source>
</evidence>
<keyword evidence="3" id="KW-0808">Transferase</keyword>